<feature type="transmembrane region" description="Helical" evidence="1">
    <location>
        <begin position="379"/>
        <end position="402"/>
    </location>
</feature>
<dbReference type="AlphaFoldDB" id="A0A0E3UZT6"/>
<dbReference type="EMBL" id="CP007501">
    <property type="protein sequence ID" value="AKD24669.1"/>
    <property type="molecule type" value="Genomic_DNA"/>
</dbReference>
<feature type="transmembrane region" description="Helical" evidence="1">
    <location>
        <begin position="414"/>
        <end position="432"/>
    </location>
</feature>
<sequence length="579" mass="68275">MIIFSVILSISLIYVYQNQGGKYFGRNQSEYYGLTSVWALYFLILFVLNNFLNSINSFIYISCIILIILLTYSIKKIKLITVYSKFLFLIYILIFLSYIIFDKNLYNKIYNWDDYSHWLRVYKIYSIYGLNHLKVSELVLTYNSFPNNIIQHYPAINSYVASILFPYPYFDTFNVYFLQIFFLYIIIFDLYIYLRVPGNKVVLFLLISLLLFSGSTPLNHNLLSDIVIPALIVLGLSQIKNSNLNINFLFSGSLFAYAIMIKPPTAIVLVFIAFTNLILIENKFKYKWFKVMLMFFSILIPYILFLLIYIPYLNTGSTGIPNGNITHIINSVINNFFEFFRVELLGPIFSLKPSKSSVNLISIIFICWCYFVNSDKRNVIYVLSSLSIYLLYLAITYNFVVLDSSNERFASFDRYFLSYYIYIMFYFMHYIFTNEKIKNYTWILIILLYFNTCYFVPNYLLLMIPVIFIAYLLRTVLQNKLFLINYFLPIFFIASTIIMGHKFYPPKYLVENGLFLQQFAIVSKNSADDIVIIEVCNPTQYDYLALSYYSNFSNNFSVIEIKKCSGDFKYRYASGKNYN</sequence>
<dbReference type="KEGG" id="pdq:CL55_00003360"/>
<feature type="transmembrane region" description="Helical" evidence="1">
    <location>
        <begin position="175"/>
        <end position="194"/>
    </location>
</feature>
<feature type="transmembrane region" description="Helical" evidence="1">
    <location>
        <begin position="483"/>
        <end position="500"/>
    </location>
</feature>
<feature type="transmembrane region" description="Helical" evidence="1">
    <location>
        <begin position="31"/>
        <end position="52"/>
    </location>
</feature>
<proteinExistence type="predicted"/>
<dbReference type="Proteomes" id="UP000061135">
    <property type="component" value="Chromosome"/>
</dbReference>
<keyword evidence="3" id="KW-1185">Reference proteome</keyword>
<feature type="transmembrane region" description="Helical" evidence="1">
    <location>
        <begin position="58"/>
        <end position="75"/>
    </location>
</feature>
<feature type="transmembrane region" description="Helical" evidence="1">
    <location>
        <begin position="356"/>
        <end position="372"/>
    </location>
</feature>
<accession>A0A0E3UZT6</accession>
<feature type="transmembrane region" description="Helical" evidence="1">
    <location>
        <begin position="444"/>
        <end position="471"/>
    </location>
</feature>
<name>A0A0E3UZT6_9BURK</name>
<evidence type="ECO:0000313" key="3">
    <source>
        <dbReference type="Proteomes" id="UP000061135"/>
    </source>
</evidence>
<dbReference type="PATRIC" id="fig|576611.7.peg.338"/>
<feature type="transmembrane region" description="Helical" evidence="1">
    <location>
        <begin position="291"/>
        <end position="312"/>
    </location>
</feature>
<keyword evidence="1" id="KW-0812">Transmembrane</keyword>
<feature type="transmembrane region" description="Helical" evidence="1">
    <location>
        <begin position="254"/>
        <end position="279"/>
    </location>
</feature>
<organism evidence="2 3">
    <name type="scientific">Polynucleobacter duraquae</name>
    <dbReference type="NCBI Taxonomy" id="1835254"/>
    <lineage>
        <taxon>Bacteria</taxon>
        <taxon>Pseudomonadati</taxon>
        <taxon>Pseudomonadota</taxon>
        <taxon>Betaproteobacteria</taxon>
        <taxon>Burkholderiales</taxon>
        <taxon>Burkholderiaceae</taxon>
        <taxon>Polynucleobacter</taxon>
    </lineage>
</organism>
<keyword evidence="1" id="KW-0472">Membrane</keyword>
<evidence type="ECO:0000313" key="2">
    <source>
        <dbReference type="EMBL" id="AKD24669.1"/>
    </source>
</evidence>
<dbReference type="HOGENOM" id="CLU_470784_0_0_4"/>
<keyword evidence="1" id="KW-1133">Transmembrane helix</keyword>
<gene>
    <name evidence="2" type="ORF">CL55_00003360</name>
</gene>
<reference evidence="2 3" key="1">
    <citation type="submission" date="2014-03" db="EMBL/GenBank/DDBJ databases">
        <title>Genome of Polynucleobacter strain MWH-MoK4.</title>
        <authorList>
            <person name="Hahn M.W."/>
        </authorList>
    </citation>
    <scope>NUCLEOTIDE SEQUENCE [LARGE SCALE GENOMIC DNA]</scope>
    <source>
        <strain evidence="2 3">MWH-MoK4</strain>
    </source>
</reference>
<evidence type="ECO:0000256" key="1">
    <source>
        <dbReference type="SAM" id="Phobius"/>
    </source>
</evidence>
<feature type="transmembrane region" description="Helical" evidence="1">
    <location>
        <begin position="201"/>
        <end position="218"/>
    </location>
</feature>
<feature type="transmembrane region" description="Helical" evidence="1">
    <location>
        <begin position="82"/>
        <end position="101"/>
    </location>
</feature>
<protein>
    <submittedName>
        <fullName evidence="2">Uncharacterized protein</fullName>
    </submittedName>
</protein>
<dbReference type="STRING" id="1835254.CL55_00003360"/>